<dbReference type="InterPro" id="IPR003959">
    <property type="entry name" value="ATPase_AAA_core"/>
</dbReference>
<proteinExistence type="predicted"/>
<dbReference type="PANTHER" id="PTHR23077">
    <property type="entry name" value="AAA-FAMILY ATPASE"/>
    <property type="match status" value="1"/>
</dbReference>
<feature type="domain" description="ATPase AAA-type core" evidence="1">
    <location>
        <begin position="1"/>
        <end position="77"/>
    </location>
</feature>
<reference evidence="2 3" key="1">
    <citation type="submission" date="2018-11" db="EMBL/GenBank/DDBJ databases">
        <authorList>
            <consortium name="Pathogen Informatics"/>
        </authorList>
    </citation>
    <scope>NUCLEOTIDE SEQUENCE [LARGE SCALE GENOMIC DNA]</scope>
</reference>
<sequence length="85" mass="9251">MIFFGPPGCGKTLIAKAVATEFKIAFLNVKGPELLNKYVGQSEENLRKVFERARQASPCVIFFDELDSLAPSRGRSGDSGGVTDR</sequence>
<evidence type="ECO:0000313" key="2">
    <source>
        <dbReference type="EMBL" id="VDM72715.1"/>
    </source>
</evidence>
<evidence type="ECO:0000259" key="1">
    <source>
        <dbReference type="Pfam" id="PF00004"/>
    </source>
</evidence>
<dbReference type="OrthoDB" id="2187at2759"/>
<dbReference type="SUPFAM" id="SSF52540">
    <property type="entry name" value="P-loop containing nucleoside triphosphate hydrolases"/>
    <property type="match status" value="1"/>
</dbReference>
<dbReference type="InterPro" id="IPR027417">
    <property type="entry name" value="P-loop_NTPase"/>
</dbReference>
<dbReference type="AlphaFoldDB" id="A0A3P7KQ32"/>
<dbReference type="Proteomes" id="UP000270094">
    <property type="component" value="Unassembled WGS sequence"/>
</dbReference>
<dbReference type="InterPro" id="IPR050168">
    <property type="entry name" value="AAA_ATPase_domain"/>
</dbReference>
<dbReference type="GO" id="GO:0005524">
    <property type="term" value="F:ATP binding"/>
    <property type="evidence" value="ECO:0007669"/>
    <property type="project" value="InterPro"/>
</dbReference>
<dbReference type="EMBL" id="UYYB01026855">
    <property type="protein sequence ID" value="VDM72715.1"/>
    <property type="molecule type" value="Genomic_DNA"/>
</dbReference>
<name>A0A3P7KQ32_STRVU</name>
<dbReference type="Pfam" id="PF00004">
    <property type="entry name" value="AAA"/>
    <property type="match status" value="1"/>
</dbReference>
<dbReference type="GO" id="GO:0016887">
    <property type="term" value="F:ATP hydrolysis activity"/>
    <property type="evidence" value="ECO:0007669"/>
    <property type="project" value="InterPro"/>
</dbReference>
<dbReference type="GO" id="GO:0005829">
    <property type="term" value="C:cytosol"/>
    <property type="evidence" value="ECO:0007669"/>
    <property type="project" value="TreeGrafter"/>
</dbReference>
<evidence type="ECO:0000313" key="3">
    <source>
        <dbReference type="Proteomes" id="UP000270094"/>
    </source>
</evidence>
<protein>
    <recommendedName>
        <fullName evidence="1">ATPase AAA-type core domain-containing protein</fullName>
    </recommendedName>
</protein>
<keyword evidence="3" id="KW-1185">Reference proteome</keyword>
<accession>A0A3P7KQ32</accession>
<dbReference type="GO" id="GO:0016558">
    <property type="term" value="P:protein import into peroxisome matrix"/>
    <property type="evidence" value="ECO:0007669"/>
    <property type="project" value="TreeGrafter"/>
</dbReference>
<gene>
    <name evidence="2" type="ORF">SVUK_LOCUS7713</name>
</gene>
<dbReference type="Gene3D" id="3.40.50.300">
    <property type="entry name" value="P-loop containing nucleotide triphosphate hydrolases"/>
    <property type="match status" value="1"/>
</dbReference>
<dbReference type="GO" id="GO:0005778">
    <property type="term" value="C:peroxisomal membrane"/>
    <property type="evidence" value="ECO:0007669"/>
    <property type="project" value="TreeGrafter"/>
</dbReference>
<organism evidence="2 3">
    <name type="scientific">Strongylus vulgaris</name>
    <name type="common">Blood worm</name>
    <dbReference type="NCBI Taxonomy" id="40348"/>
    <lineage>
        <taxon>Eukaryota</taxon>
        <taxon>Metazoa</taxon>
        <taxon>Ecdysozoa</taxon>
        <taxon>Nematoda</taxon>
        <taxon>Chromadorea</taxon>
        <taxon>Rhabditida</taxon>
        <taxon>Rhabditina</taxon>
        <taxon>Rhabditomorpha</taxon>
        <taxon>Strongyloidea</taxon>
        <taxon>Strongylidae</taxon>
        <taxon>Strongylus</taxon>
    </lineage>
</organism>
<dbReference type="PANTHER" id="PTHR23077:SF9">
    <property type="entry name" value="PEROXISOMAL ATPASE PEX6"/>
    <property type="match status" value="1"/>
</dbReference>